<dbReference type="RefSeq" id="WP_247027571.1">
    <property type="nucleotide sequence ID" value="NZ_JALKCH010000003.1"/>
</dbReference>
<dbReference type="EMBL" id="JALKCH010000003">
    <property type="protein sequence ID" value="MCK0196480.1"/>
    <property type="molecule type" value="Genomic_DNA"/>
</dbReference>
<evidence type="ECO:0000256" key="5">
    <source>
        <dbReference type="SAM" id="MobiDB-lite"/>
    </source>
</evidence>
<dbReference type="Gene3D" id="1.10.10.10">
    <property type="entry name" value="Winged helix-like DNA-binding domain superfamily/Winged helix DNA-binding domain"/>
    <property type="match status" value="1"/>
</dbReference>
<comment type="similarity">
    <text evidence="1">Belongs to the LysR transcriptional regulatory family.</text>
</comment>
<dbReference type="InterPro" id="IPR036388">
    <property type="entry name" value="WH-like_DNA-bd_sf"/>
</dbReference>
<dbReference type="PROSITE" id="PS50931">
    <property type="entry name" value="HTH_LYSR"/>
    <property type="match status" value="1"/>
</dbReference>
<dbReference type="PRINTS" id="PR00039">
    <property type="entry name" value="HTHLYSR"/>
</dbReference>
<keyword evidence="3" id="KW-0238">DNA-binding</keyword>
<name>A0ABT0D949_9HYPH</name>
<keyword evidence="8" id="KW-1185">Reference proteome</keyword>
<dbReference type="SUPFAM" id="SSF46785">
    <property type="entry name" value="Winged helix' DNA-binding domain"/>
    <property type="match status" value="1"/>
</dbReference>
<feature type="region of interest" description="Disordered" evidence="5">
    <location>
        <begin position="298"/>
        <end position="323"/>
    </location>
</feature>
<feature type="domain" description="HTH lysR-type" evidence="6">
    <location>
        <begin position="1"/>
        <end position="58"/>
    </location>
</feature>
<gene>
    <name evidence="7" type="ORF">MWN34_06085</name>
</gene>
<evidence type="ECO:0000256" key="3">
    <source>
        <dbReference type="ARBA" id="ARBA00023125"/>
    </source>
</evidence>
<keyword evidence="2" id="KW-0805">Transcription regulation</keyword>
<evidence type="ECO:0000313" key="8">
    <source>
        <dbReference type="Proteomes" id="UP001203284"/>
    </source>
</evidence>
<evidence type="ECO:0000256" key="4">
    <source>
        <dbReference type="ARBA" id="ARBA00023163"/>
    </source>
</evidence>
<dbReference type="Proteomes" id="UP001203284">
    <property type="component" value="Unassembled WGS sequence"/>
</dbReference>
<reference evidence="7 8" key="1">
    <citation type="submission" date="2022-04" db="EMBL/GenBank/DDBJ databases">
        <authorList>
            <person name="Grouzdev D.S."/>
            <person name="Pantiukh K.S."/>
            <person name="Krutkina M.S."/>
        </authorList>
    </citation>
    <scope>NUCLEOTIDE SEQUENCE [LARGE SCALE GENOMIC DNA]</scope>
    <source>
        <strain evidence="7 8">6x-1</strain>
    </source>
</reference>
<evidence type="ECO:0000256" key="1">
    <source>
        <dbReference type="ARBA" id="ARBA00009437"/>
    </source>
</evidence>
<dbReference type="SUPFAM" id="SSF53850">
    <property type="entry name" value="Periplasmic binding protein-like II"/>
    <property type="match status" value="1"/>
</dbReference>
<dbReference type="Pfam" id="PF00126">
    <property type="entry name" value="HTH_1"/>
    <property type="match status" value="1"/>
</dbReference>
<sequence length="323" mass="36131">MEIRWLQDFLAVAETGNFTRAAAMRNTSQAAFSRRIQQLEGWIGVPLIDRSVFPTALTPKGEQFRVTASNILSQMLEMRSELKGFPDAGGAQHFRLAMPYVLATARFPAWWTQWTRQNDFTATLVVGNAHEIAVGLTSGAIDMMIGFSAAQQPFYPERDGVESIEMETDFLRPFISPALLEREGYRFPGEAHRPLPLLMYSSGVYFARLVDLIIENAGGITHRRHVIENDMSDVLRDMAIEGHGIAWLPESTVAAGPRGTLVAIGGAQWSMPMSILAMRERANTNPAVSRLWQLIRRTRQTPPARRRPSPHSPRLDPANETHP</sequence>
<dbReference type="Gene3D" id="3.40.190.290">
    <property type="match status" value="1"/>
</dbReference>
<accession>A0ABT0D949</accession>
<comment type="caution">
    <text evidence="7">The sequence shown here is derived from an EMBL/GenBank/DDBJ whole genome shotgun (WGS) entry which is preliminary data.</text>
</comment>
<dbReference type="InterPro" id="IPR005119">
    <property type="entry name" value="LysR_subst-bd"/>
</dbReference>
<dbReference type="CDD" id="cd05466">
    <property type="entry name" value="PBP2_LTTR_substrate"/>
    <property type="match status" value="1"/>
</dbReference>
<dbReference type="Pfam" id="PF03466">
    <property type="entry name" value="LysR_substrate"/>
    <property type="match status" value="1"/>
</dbReference>
<proteinExistence type="inferred from homology"/>
<evidence type="ECO:0000259" key="6">
    <source>
        <dbReference type="PROSITE" id="PS50931"/>
    </source>
</evidence>
<organism evidence="7 8">
    <name type="scientific">Ancylobacter crimeensis</name>
    <dbReference type="NCBI Taxonomy" id="2579147"/>
    <lineage>
        <taxon>Bacteria</taxon>
        <taxon>Pseudomonadati</taxon>
        <taxon>Pseudomonadota</taxon>
        <taxon>Alphaproteobacteria</taxon>
        <taxon>Hyphomicrobiales</taxon>
        <taxon>Xanthobacteraceae</taxon>
        <taxon>Ancylobacter</taxon>
    </lineage>
</organism>
<protein>
    <submittedName>
        <fullName evidence="7">LysR family transcriptional regulator</fullName>
    </submittedName>
</protein>
<evidence type="ECO:0000256" key="2">
    <source>
        <dbReference type="ARBA" id="ARBA00023015"/>
    </source>
</evidence>
<feature type="compositionally biased region" description="Basic residues" evidence="5">
    <location>
        <begin position="298"/>
        <end position="309"/>
    </location>
</feature>
<dbReference type="InterPro" id="IPR036390">
    <property type="entry name" value="WH_DNA-bd_sf"/>
</dbReference>
<dbReference type="PANTHER" id="PTHR30126">
    <property type="entry name" value="HTH-TYPE TRANSCRIPTIONAL REGULATOR"/>
    <property type="match status" value="1"/>
</dbReference>
<dbReference type="InterPro" id="IPR000847">
    <property type="entry name" value="LysR_HTH_N"/>
</dbReference>
<dbReference type="PANTHER" id="PTHR30126:SF2">
    <property type="entry name" value="HTH-TYPE TRANSCRIPTIONAL REGULATOR YJIE"/>
    <property type="match status" value="1"/>
</dbReference>
<evidence type="ECO:0000313" key="7">
    <source>
        <dbReference type="EMBL" id="MCK0196480.1"/>
    </source>
</evidence>
<keyword evidence="4" id="KW-0804">Transcription</keyword>
<feature type="compositionally biased region" description="Basic and acidic residues" evidence="5">
    <location>
        <begin position="313"/>
        <end position="323"/>
    </location>
</feature>